<protein>
    <recommendedName>
        <fullName evidence="3">Transglycosylase SLT domain-containing protein</fullName>
    </recommendedName>
</protein>
<sequence>MQYPWRAGVGISQSQSSRWQALSGDYLLPRNTAKAIEILTELSMRGELDGAVQAASMYRAGRGTTSGLAEVPNAYGYEKKVEAMRKLTPEMVALIRRGHRNKFG</sequence>
<dbReference type="EMBL" id="JAILXK010000002">
    <property type="protein sequence ID" value="MBY4638311.1"/>
    <property type="molecule type" value="Genomic_DNA"/>
</dbReference>
<dbReference type="Proteomes" id="UP001166571">
    <property type="component" value="Unassembled WGS sequence"/>
</dbReference>
<reference evidence="1" key="1">
    <citation type="submission" date="2021-08" db="EMBL/GenBank/DDBJ databases">
        <title>Sphingopyxis panaciterrulae sp. nov., isolated from the surface water of the Yellow Sea.</title>
        <authorList>
            <person name="Gao Z."/>
            <person name="Zhang D."/>
            <person name="Zhang A."/>
        </authorList>
    </citation>
    <scope>NUCLEOTIDE SEQUENCE</scope>
    <source>
        <strain evidence="1">XHP0097</strain>
    </source>
</reference>
<evidence type="ECO:0000313" key="1">
    <source>
        <dbReference type="EMBL" id="MBY4638311.1"/>
    </source>
</evidence>
<organism evidence="1 2">
    <name type="scientific">Sphingopyxis jiangsuensis</name>
    <dbReference type="NCBI Taxonomy" id="2871171"/>
    <lineage>
        <taxon>Bacteria</taxon>
        <taxon>Pseudomonadati</taxon>
        <taxon>Pseudomonadota</taxon>
        <taxon>Alphaproteobacteria</taxon>
        <taxon>Sphingomonadales</taxon>
        <taxon>Sphingomonadaceae</taxon>
        <taxon>Sphingopyxis</taxon>
    </lineage>
</organism>
<accession>A0ABS7MJR5</accession>
<name>A0ABS7MJR5_9SPHN</name>
<comment type="caution">
    <text evidence="1">The sequence shown here is derived from an EMBL/GenBank/DDBJ whole genome shotgun (WGS) entry which is preliminary data.</text>
</comment>
<gene>
    <name evidence="1" type="ORF">K5P26_14285</name>
</gene>
<proteinExistence type="predicted"/>
<keyword evidence="2" id="KW-1185">Reference proteome</keyword>
<evidence type="ECO:0000313" key="2">
    <source>
        <dbReference type="Proteomes" id="UP001166571"/>
    </source>
</evidence>
<dbReference type="RefSeq" id="WP_222137263.1">
    <property type="nucleotide sequence ID" value="NZ_JAILXK010000002.1"/>
</dbReference>
<evidence type="ECO:0008006" key="3">
    <source>
        <dbReference type="Google" id="ProtNLM"/>
    </source>
</evidence>